<keyword evidence="5 6" id="KW-0472">Membrane</keyword>
<sequence>MSKAERATDFLQILKAVIATTGAWWICVTFLDSQMPFLAPWVALMTIQATVANSVAQGAQTMIASFIGVLMSFAIGVYLEVNIWTYALAIFVGMLGSRIPGLRRDGISIATSAIFLLSTGFTEDTPALIDRVIEIGIGVVIGIGVNMLVLPPLRDRQAARTVDELNRRMGEIMGQMSEEFADSWSTGRARAWSEDISQMRTDLDRTWRTVQFARDSRRRNPRWLLHRGAGGDYENVLSRLDEGIAHLRNLSRTLETASYSESAWDTNFREQWAAVLRDTARRIVQPDADVEPTVDRLDGLARDMATEGELPETQWPIYGSLITSLRNIALLIEDVASARENRET</sequence>
<evidence type="ECO:0000313" key="8">
    <source>
        <dbReference type="Proteomes" id="UP000015388"/>
    </source>
</evidence>
<gene>
    <name evidence="7" type="ORF">B841_03860</name>
</gene>
<keyword evidence="4 6" id="KW-1133">Transmembrane helix</keyword>
<keyword evidence="3 6" id="KW-0812">Transmembrane</keyword>
<dbReference type="EMBL" id="CP003924">
    <property type="protein sequence ID" value="AGS34255.1"/>
    <property type="molecule type" value="Genomic_DNA"/>
</dbReference>
<protein>
    <recommendedName>
        <fullName evidence="9">Aromatic acid exporter family member 1</fullName>
    </recommendedName>
</protein>
<dbReference type="Pfam" id="PF06081">
    <property type="entry name" value="ArAE_1"/>
    <property type="match status" value="1"/>
</dbReference>
<feature type="transmembrane region" description="Helical" evidence="6">
    <location>
        <begin position="38"/>
        <end position="56"/>
    </location>
</feature>
<proteinExistence type="predicted"/>
<reference evidence="7 8" key="1">
    <citation type="submission" date="2012-11" db="EMBL/GenBank/DDBJ databases">
        <title>The complete genome sequence of Corynebacterium maris Coryn-1 (=DSM 45190).</title>
        <authorList>
            <person name="Schaffert L."/>
            <person name="Albersmeier A."/>
            <person name="Kalinowski J."/>
            <person name="Ruckert C."/>
        </authorList>
    </citation>
    <scope>NUCLEOTIDE SEQUENCE [LARGE SCALE GENOMIC DNA]</scope>
    <source>
        <strain evidence="8">Coryn-1</strain>
    </source>
</reference>
<evidence type="ECO:0000256" key="3">
    <source>
        <dbReference type="ARBA" id="ARBA00022692"/>
    </source>
</evidence>
<keyword evidence="2" id="KW-1003">Cell membrane</keyword>
<dbReference type="STRING" id="1224163.B841_03860"/>
<dbReference type="GO" id="GO:0005886">
    <property type="term" value="C:plasma membrane"/>
    <property type="evidence" value="ECO:0007669"/>
    <property type="project" value="UniProtKB-SubCell"/>
</dbReference>
<evidence type="ECO:0000256" key="2">
    <source>
        <dbReference type="ARBA" id="ARBA00022475"/>
    </source>
</evidence>
<dbReference type="HOGENOM" id="CLU_760141_0_0_11"/>
<feature type="transmembrane region" description="Helical" evidence="6">
    <location>
        <begin position="62"/>
        <end position="94"/>
    </location>
</feature>
<dbReference type="RefSeq" id="WP_020934188.1">
    <property type="nucleotide sequence ID" value="NC_021915.1"/>
</dbReference>
<feature type="transmembrane region" description="Helical" evidence="6">
    <location>
        <begin position="128"/>
        <end position="150"/>
    </location>
</feature>
<evidence type="ECO:0000313" key="7">
    <source>
        <dbReference type="EMBL" id="AGS34255.1"/>
    </source>
</evidence>
<evidence type="ECO:0008006" key="9">
    <source>
        <dbReference type="Google" id="ProtNLM"/>
    </source>
</evidence>
<name>S5T120_9CORY</name>
<dbReference type="eggNOG" id="COG4129">
    <property type="taxonomic scope" value="Bacteria"/>
</dbReference>
<evidence type="ECO:0000256" key="5">
    <source>
        <dbReference type="ARBA" id="ARBA00023136"/>
    </source>
</evidence>
<evidence type="ECO:0000256" key="1">
    <source>
        <dbReference type="ARBA" id="ARBA00004651"/>
    </source>
</evidence>
<dbReference type="PATRIC" id="fig|1224163.3.peg.775"/>
<evidence type="ECO:0000256" key="6">
    <source>
        <dbReference type="SAM" id="Phobius"/>
    </source>
</evidence>
<dbReference type="KEGG" id="cmd:B841_03860"/>
<comment type="subcellular location">
    <subcellularLocation>
        <location evidence="1">Cell membrane</location>
        <topology evidence="1">Multi-pass membrane protein</topology>
    </subcellularLocation>
</comment>
<dbReference type="OrthoDB" id="3780377at2"/>
<dbReference type="InterPro" id="IPR010343">
    <property type="entry name" value="ArAE_1"/>
</dbReference>
<accession>S5T120</accession>
<evidence type="ECO:0000256" key="4">
    <source>
        <dbReference type="ARBA" id="ARBA00022989"/>
    </source>
</evidence>
<organism evidence="7 8">
    <name type="scientific">Corynebacterium maris DSM 45190</name>
    <dbReference type="NCBI Taxonomy" id="1224163"/>
    <lineage>
        <taxon>Bacteria</taxon>
        <taxon>Bacillati</taxon>
        <taxon>Actinomycetota</taxon>
        <taxon>Actinomycetes</taxon>
        <taxon>Mycobacteriales</taxon>
        <taxon>Corynebacteriaceae</taxon>
        <taxon>Corynebacterium</taxon>
    </lineage>
</organism>
<dbReference type="AlphaFoldDB" id="S5T120"/>
<feature type="transmembrane region" description="Helical" evidence="6">
    <location>
        <begin position="12"/>
        <end position="31"/>
    </location>
</feature>
<keyword evidence="8" id="KW-1185">Reference proteome</keyword>
<dbReference type="Proteomes" id="UP000015388">
    <property type="component" value="Chromosome"/>
</dbReference>